<accession>A0AAD7ITF2</accession>
<sequence length="156" mass="16896">MASIARDSVTKHINVSKVHARNVVQDNLQPPAPATVKEQNDAINIELATIEIAAAQVQLAHSGLSACSAAEQDMWDAYNINGAAFTAGEDPKKLLAKERAILGQEADKFGLWNARSIACQLGFFMGEQDLTLDERDKDDAILCEMIDSAHGLNILH</sequence>
<keyword evidence="2" id="KW-1185">Reference proteome</keyword>
<evidence type="ECO:0000313" key="2">
    <source>
        <dbReference type="Proteomes" id="UP001215280"/>
    </source>
</evidence>
<dbReference type="Proteomes" id="UP001215280">
    <property type="component" value="Unassembled WGS sequence"/>
</dbReference>
<reference evidence="1" key="1">
    <citation type="submission" date="2023-03" db="EMBL/GenBank/DDBJ databases">
        <title>Massive genome expansion in bonnet fungi (Mycena s.s.) driven by repeated elements and novel gene families across ecological guilds.</title>
        <authorList>
            <consortium name="Lawrence Berkeley National Laboratory"/>
            <person name="Harder C.B."/>
            <person name="Miyauchi S."/>
            <person name="Viragh M."/>
            <person name="Kuo A."/>
            <person name="Thoen E."/>
            <person name="Andreopoulos B."/>
            <person name="Lu D."/>
            <person name="Skrede I."/>
            <person name="Drula E."/>
            <person name="Henrissat B."/>
            <person name="Morin E."/>
            <person name="Kohler A."/>
            <person name="Barry K."/>
            <person name="LaButti K."/>
            <person name="Morin E."/>
            <person name="Salamov A."/>
            <person name="Lipzen A."/>
            <person name="Mereny Z."/>
            <person name="Hegedus B."/>
            <person name="Baldrian P."/>
            <person name="Stursova M."/>
            <person name="Weitz H."/>
            <person name="Taylor A."/>
            <person name="Grigoriev I.V."/>
            <person name="Nagy L.G."/>
            <person name="Martin F."/>
            <person name="Kauserud H."/>
        </authorList>
    </citation>
    <scope>NUCLEOTIDE SEQUENCE</scope>
    <source>
        <strain evidence="1">CBHHK188m</strain>
    </source>
</reference>
<protein>
    <submittedName>
        <fullName evidence="1">Uncharacterized protein</fullName>
    </submittedName>
</protein>
<proteinExistence type="predicted"/>
<evidence type="ECO:0000313" key="1">
    <source>
        <dbReference type="EMBL" id="KAJ7750072.1"/>
    </source>
</evidence>
<gene>
    <name evidence="1" type="ORF">DFH07DRAFT_775209</name>
</gene>
<dbReference type="EMBL" id="JARJLG010000083">
    <property type="protein sequence ID" value="KAJ7750072.1"/>
    <property type="molecule type" value="Genomic_DNA"/>
</dbReference>
<comment type="caution">
    <text evidence="1">The sequence shown here is derived from an EMBL/GenBank/DDBJ whole genome shotgun (WGS) entry which is preliminary data.</text>
</comment>
<organism evidence="1 2">
    <name type="scientific">Mycena maculata</name>
    <dbReference type="NCBI Taxonomy" id="230809"/>
    <lineage>
        <taxon>Eukaryota</taxon>
        <taxon>Fungi</taxon>
        <taxon>Dikarya</taxon>
        <taxon>Basidiomycota</taxon>
        <taxon>Agaricomycotina</taxon>
        <taxon>Agaricomycetes</taxon>
        <taxon>Agaricomycetidae</taxon>
        <taxon>Agaricales</taxon>
        <taxon>Marasmiineae</taxon>
        <taxon>Mycenaceae</taxon>
        <taxon>Mycena</taxon>
    </lineage>
</organism>
<dbReference type="AlphaFoldDB" id="A0AAD7ITF2"/>
<name>A0AAD7ITF2_9AGAR</name>